<dbReference type="SMART" id="SM00220">
    <property type="entry name" value="S_TKc"/>
    <property type="match status" value="1"/>
</dbReference>
<accession>A0A6A5KIF0</accession>
<name>A0A6A5KIF0_9PLEO</name>
<dbReference type="Proteomes" id="UP000800040">
    <property type="component" value="Unassembled WGS sequence"/>
</dbReference>
<proteinExistence type="predicted"/>
<dbReference type="GO" id="GO:0005737">
    <property type="term" value="C:cytoplasm"/>
    <property type="evidence" value="ECO:0007669"/>
    <property type="project" value="TreeGrafter"/>
</dbReference>
<organism evidence="2 3">
    <name type="scientific">Decorospora gaudefroyi</name>
    <dbReference type="NCBI Taxonomy" id="184978"/>
    <lineage>
        <taxon>Eukaryota</taxon>
        <taxon>Fungi</taxon>
        <taxon>Dikarya</taxon>
        <taxon>Ascomycota</taxon>
        <taxon>Pezizomycotina</taxon>
        <taxon>Dothideomycetes</taxon>
        <taxon>Pleosporomycetidae</taxon>
        <taxon>Pleosporales</taxon>
        <taxon>Pleosporineae</taxon>
        <taxon>Pleosporaceae</taxon>
        <taxon>Decorospora</taxon>
    </lineage>
</organism>
<dbReference type="PANTHER" id="PTHR24361">
    <property type="entry name" value="MITOGEN-ACTIVATED KINASE KINASE KINASE"/>
    <property type="match status" value="1"/>
</dbReference>
<gene>
    <name evidence="2" type="ORF">BDW02DRAFT_278598</name>
</gene>
<dbReference type="SUPFAM" id="SSF56112">
    <property type="entry name" value="Protein kinase-like (PK-like)"/>
    <property type="match status" value="1"/>
</dbReference>
<evidence type="ECO:0000259" key="1">
    <source>
        <dbReference type="PROSITE" id="PS50011"/>
    </source>
</evidence>
<dbReference type="Gene3D" id="1.10.510.10">
    <property type="entry name" value="Transferase(Phosphotransferase) domain 1"/>
    <property type="match status" value="1"/>
</dbReference>
<keyword evidence="3" id="KW-1185">Reference proteome</keyword>
<keyword evidence="2" id="KW-0418">Kinase</keyword>
<dbReference type="Pfam" id="PF00069">
    <property type="entry name" value="Pkinase"/>
    <property type="match status" value="1"/>
</dbReference>
<dbReference type="GO" id="GO:0004674">
    <property type="term" value="F:protein serine/threonine kinase activity"/>
    <property type="evidence" value="ECO:0007669"/>
    <property type="project" value="TreeGrafter"/>
</dbReference>
<dbReference type="InterPro" id="IPR011009">
    <property type="entry name" value="Kinase-like_dom_sf"/>
</dbReference>
<reference evidence="2" key="1">
    <citation type="submission" date="2020-01" db="EMBL/GenBank/DDBJ databases">
        <authorList>
            <consortium name="DOE Joint Genome Institute"/>
            <person name="Haridas S."/>
            <person name="Albert R."/>
            <person name="Binder M."/>
            <person name="Bloem J."/>
            <person name="Labutti K."/>
            <person name="Salamov A."/>
            <person name="Andreopoulos B."/>
            <person name="Baker S.E."/>
            <person name="Barry K."/>
            <person name="Bills G."/>
            <person name="Bluhm B.H."/>
            <person name="Cannon C."/>
            <person name="Castanera R."/>
            <person name="Culley D.E."/>
            <person name="Daum C."/>
            <person name="Ezra D."/>
            <person name="Gonzalez J.B."/>
            <person name="Henrissat B."/>
            <person name="Kuo A."/>
            <person name="Liang C."/>
            <person name="Lipzen A."/>
            <person name="Lutzoni F."/>
            <person name="Magnuson J."/>
            <person name="Mondo S."/>
            <person name="Nolan M."/>
            <person name="Ohm R."/>
            <person name="Pangilinan J."/>
            <person name="Park H.-J."/>
            <person name="Ramirez L."/>
            <person name="Alfaro M."/>
            <person name="Sun H."/>
            <person name="Tritt A."/>
            <person name="Yoshinaga Y."/>
            <person name="Zwiers L.-H."/>
            <person name="Turgeon B.G."/>
            <person name="Goodwin S.B."/>
            <person name="Spatafora J.W."/>
            <person name="Crous P.W."/>
            <person name="Grigoriev I.V."/>
        </authorList>
    </citation>
    <scope>NUCLEOTIDE SEQUENCE</scope>
    <source>
        <strain evidence="2">P77</strain>
    </source>
</reference>
<dbReference type="CDD" id="cd00180">
    <property type="entry name" value="PKc"/>
    <property type="match status" value="1"/>
</dbReference>
<dbReference type="AlphaFoldDB" id="A0A6A5KIF0"/>
<dbReference type="PROSITE" id="PS50011">
    <property type="entry name" value="PROTEIN_KINASE_DOM"/>
    <property type="match status" value="1"/>
</dbReference>
<evidence type="ECO:0000313" key="2">
    <source>
        <dbReference type="EMBL" id="KAF1835607.1"/>
    </source>
</evidence>
<sequence>MSTGLNPFQKHQGPSVGETIPALDFPKRYIFNRSLQSGSEGYVEQWTHTPSATVVAVKVIDYTGSIPNEVKLLRDLPPQKFIVGYLGYYEKQPAADEASILLEFCPWGDLWTVRSSMQAHEKPPFSEALLWSVYGQVMAALAFLHQGIDAQHAMGRDEWRPIVHRDVKLENVLVKRVGSGDNEADIEVKLTDFGMADYYDPSNPNPDRLLGTAINWSPEVTWESRRHTPAGDVWSAGSIIHELAHSFKPTVDPMLTRKKWFSSKNPAPYPENWPESSKHSYWASKSPRRVVPINLEPKQSLAILSDPDFGNDEDVMNLQKTRPCHKYSDELNECMCAGLTMSPDDRPNSGKLLRRIEEANVYFYFRNLFLGQEGEMSPGHDDDNEPDD</sequence>
<dbReference type="InterPro" id="IPR008271">
    <property type="entry name" value="Ser/Thr_kinase_AS"/>
</dbReference>
<dbReference type="InterPro" id="IPR053235">
    <property type="entry name" value="Ser_Thr_kinase"/>
</dbReference>
<dbReference type="Gene3D" id="3.30.200.20">
    <property type="entry name" value="Phosphorylase Kinase, domain 1"/>
    <property type="match status" value="1"/>
</dbReference>
<protein>
    <submittedName>
        <fullName evidence="2">Kinase-like protein</fullName>
    </submittedName>
</protein>
<keyword evidence="2" id="KW-0808">Transferase</keyword>
<dbReference type="GO" id="GO:0005524">
    <property type="term" value="F:ATP binding"/>
    <property type="evidence" value="ECO:0007669"/>
    <property type="project" value="InterPro"/>
</dbReference>
<dbReference type="InterPro" id="IPR000719">
    <property type="entry name" value="Prot_kinase_dom"/>
</dbReference>
<feature type="domain" description="Protein kinase" evidence="1">
    <location>
        <begin position="29"/>
        <end position="363"/>
    </location>
</feature>
<dbReference type="PROSITE" id="PS00108">
    <property type="entry name" value="PROTEIN_KINASE_ST"/>
    <property type="match status" value="1"/>
</dbReference>
<dbReference type="EMBL" id="ML975284">
    <property type="protein sequence ID" value="KAF1835607.1"/>
    <property type="molecule type" value="Genomic_DNA"/>
</dbReference>
<evidence type="ECO:0000313" key="3">
    <source>
        <dbReference type="Proteomes" id="UP000800040"/>
    </source>
</evidence>
<dbReference type="OrthoDB" id="310217at2759"/>